<sequence length="571" mass="60604">MKFSDWKVGTRLGAGFAVILFLLISIVGMGVMQLSVVGKAAKQVTADELPKERLAQEWLSNVKQNGIRIYAALMMQDDVMVAMYKKQIAETVDINNELSHKLESSISNPEAKLKFADVQEKFKAFSSHRDELMKLRDQRAIDAATMEQRIRTELLPAREVYFAAMEDFVAFERGVIDTAGDQIQDVKNSSSLWFLVLGAIALGLGIFSALRLSQGITRPIADAVKLAETVASGDLTATVKASSKDEIGQLLQALGKMNDNLAKIVADVRHGTESIATSAGEIANGNLDLSSRTEEQASSLEETASAMEELTSTVKQNADNARQANQLAASASSVAVQGGQVVDQVISTMGTITESSKRISDIIGVIDGIAFQTNILALNAAVEAARAGEQGRGFAVVASEVRNLAQRSANAAKEIKGLITDSVESVEAGSKLVAQAGATITEVVESVRRVTDIVSEISAASAEQSTGIEQINQAVVQMDEVTQQNAALVEEAAAASQAMQDQSNKLEQLVSVFKVSGGQARTVTEQAPKPRPRPVAMQKPKPKLAASSIKAVGNAGAGAAAVVAGDEWTEF</sequence>
<keyword evidence="6" id="KW-0812">Transmembrane</keyword>
<dbReference type="Proteomes" id="UP001617669">
    <property type="component" value="Unassembled WGS sequence"/>
</dbReference>
<evidence type="ECO:0000256" key="4">
    <source>
        <dbReference type="SAM" id="Coils"/>
    </source>
</evidence>
<evidence type="ECO:0000256" key="3">
    <source>
        <dbReference type="PROSITE-ProRule" id="PRU00284"/>
    </source>
</evidence>
<gene>
    <name evidence="9" type="ORF">ACIKP9_06575</name>
</gene>
<dbReference type="InterPro" id="IPR024478">
    <property type="entry name" value="HlyB_4HB_MCP"/>
</dbReference>
<feature type="domain" description="HAMP" evidence="8">
    <location>
        <begin position="214"/>
        <end position="266"/>
    </location>
</feature>
<name>A0ABW8GKF9_9PROT</name>
<dbReference type="Pfam" id="PF00015">
    <property type="entry name" value="MCPsignal"/>
    <property type="match status" value="1"/>
</dbReference>
<dbReference type="Gene3D" id="1.10.287.950">
    <property type="entry name" value="Methyl-accepting chemotaxis protein"/>
    <property type="match status" value="1"/>
</dbReference>
<dbReference type="InterPro" id="IPR047347">
    <property type="entry name" value="YvaQ-like_sensor"/>
</dbReference>
<dbReference type="Pfam" id="PF00672">
    <property type="entry name" value="HAMP"/>
    <property type="match status" value="1"/>
</dbReference>
<dbReference type="PANTHER" id="PTHR43531:SF14">
    <property type="entry name" value="METHYL-ACCEPTING CHEMOTAXIS PROTEIN I-RELATED"/>
    <property type="match status" value="1"/>
</dbReference>
<proteinExistence type="inferred from homology"/>
<dbReference type="PROSITE" id="PS50885">
    <property type="entry name" value="HAMP"/>
    <property type="match status" value="1"/>
</dbReference>
<dbReference type="CDD" id="cd11386">
    <property type="entry name" value="MCP_signal"/>
    <property type="match status" value="1"/>
</dbReference>
<dbReference type="RefSeq" id="WP_400880826.1">
    <property type="nucleotide sequence ID" value="NZ_JBIWXY010000001.1"/>
</dbReference>
<dbReference type="CDD" id="cd06225">
    <property type="entry name" value="HAMP"/>
    <property type="match status" value="1"/>
</dbReference>
<comment type="similarity">
    <text evidence="2">Belongs to the methyl-accepting chemotaxis (MCP) protein family.</text>
</comment>
<dbReference type="EMBL" id="JBIWXY010000001">
    <property type="protein sequence ID" value="MFJ5445890.1"/>
    <property type="molecule type" value="Genomic_DNA"/>
</dbReference>
<evidence type="ECO:0000313" key="9">
    <source>
        <dbReference type="EMBL" id="MFJ5445890.1"/>
    </source>
</evidence>
<dbReference type="InterPro" id="IPR051310">
    <property type="entry name" value="MCP_chemotaxis"/>
</dbReference>
<keyword evidence="6" id="KW-1133">Transmembrane helix</keyword>
<evidence type="ECO:0000259" key="8">
    <source>
        <dbReference type="PROSITE" id="PS50885"/>
    </source>
</evidence>
<feature type="region of interest" description="Disordered" evidence="5">
    <location>
        <begin position="521"/>
        <end position="541"/>
    </location>
</feature>
<dbReference type="SMART" id="SM00283">
    <property type="entry name" value="MA"/>
    <property type="match status" value="1"/>
</dbReference>
<feature type="transmembrane region" description="Helical" evidence="6">
    <location>
        <begin position="12"/>
        <end position="32"/>
    </location>
</feature>
<dbReference type="PRINTS" id="PR00260">
    <property type="entry name" value="CHEMTRNSDUCR"/>
</dbReference>
<evidence type="ECO:0000256" key="1">
    <source>
        <dbReference type="ARBA" id="ARBA00022481"/>
    </source>
</evidence>
<evidence type="ECO:0000313" key="10">
    <source>
        <dbReference type="Proteomes" id="UP001617669"/>
    </source>
</evidence>
<dbReference type="InterPro" id="IPR004089">
    <property type="entry name" value="MCPsignal_dom"/>
</dbReference>
<reference evidence="9 10" key="1">
    <citation type="submission" date="2024-11" db="EMBL/GenBank/DDBJ databases">
        <authorList>
            <person name="Kaparullina E.N."/>
            <person name="Delegan Y.A."/>
            <person name="Doronina N.V."/>
        </authorList>
    </citation>
    <scope>NUCLEOTIDE SEQUENCE [LARGE SCALE GENOMIC DNA]</scope>
    <source>
        <strain evidence="9 10">7sh_L</strain>
    </source>
</reference>
<dbReference type="PROSITE" id="PS50111">
    <property type="entry name" value="CHEMOTAXIS_TRANSDUC_2"/>
    <property type="match status" value="1"/>
</dbReference>
<organism evidence="9 10">
    <name type="scientific">Methylobacillus methanolivorans</name>
    <dbReference type="NCBI Taxonomy" id="1848927"/>
    <lineage>
        <taxon>Bacteria</taxon>
        <taxon>Pseudomonadati</taxon>
        <taxon>Pseudomonadota</taxon>
        <taxon>Betaproteobacteria</taxon>
        <taxon>Nitrosomonadales</taxon>
        <taxon>Methylophilaceae</taxon>
        <taxon>Methylobacillus</taxon>
    </lineage>
</organism>
<evidence type="ECO:0000256" key="6">
    <source>
        <dbReference type="SAM" id="Phobius"/>
    </source>
</evidence>
<dbReference type="InterPro" id="IPR004090">
    <property type="entry name" value="Chemotax_Me-accpt_rcpt"/>
</dbReference>
<accession>A0ABW8GKF9</accession>
<dbReference type="InterPro" id="IPR003660">
    <property type="entry name" value="HAMP_dom"/>
</dbReference>
<feature type="coiled-coil region" evidence="4">
    <location>
        <begin position="471"/>
        <end position="509"/>
    </location>
</feature>
<dbReference type="SMART" id="SM00304">
    <property type="entry name" value="HAMP"/>
    <property type="match status" value="1"/>
</dbReference>
<keyword evidence="10" id="KW-1185">Reference proteome</keyword>
<keyword evidence="6" id="KW-0472">Membrane</keyword>
<keyword evidence="1" id="KW-0488">Methylation</keyword>
<dbReference type="Pfam" id="PF12729">
    <property type="entry name" value="4HB_MCP_1"/>
    <property type="match status" value="1"/>
</dbReference>
<protein>
    <submittedName>
        <fullName evidence="9">Methyl-accepting chemotaxis protein</fullName>
    </submittedName>
</protein>
<dbReference type="PANTHER" id="PTHR43531">
    <property type="entry name" value="PROTEIN ICFG"/>
    <property type="match status" value="1"/>
</dbReference>
<evidence type="ECO:0000256" key="2">
    <source>
        <dbReference type="ARBA" id="ARBA00029447"/>
    </source>
</evidence>
<evidence type="ECO:0000259" key="7">
    <source>
        <dbReference type="PROSITE" id="PS50111"/>
    </source>
</evidence>
<dbReference type="SUPFAM" id="SSF58104">
    <property type="entry name" value="Methyl-accepting chemotaxis protein (MCP) signaling domain"/>
    <property type="match status" value="1"/>
</dbReference>
<keyword evidence="4" id="KW-0175">Coiled coil</keyword>
<evidence type="ECO:0000256" key="5">
    <source>
        <dbReference type="SAM" id="MobiDB-lite"/>
    </source>
</evidence>
<dbReference type="CDD" id="cd19411">
    <property type="entry name" value="MCP2201-like_sensor"/>
    <property type="match status" value="1"/>
</dbReference>
<comment type="caution">
    <text evidence="9">The sequence shown here is derived from an EMBL/GenBank/DDBJ whole genome shotgun (WGS) entry which is preliminary data.</text>
</comment>
<feature type="domain" description="Methyl-accepting transducer" evidence="7">
    <location>
        <begin position="271"/>
        <end position="500"/>
    </location>
</feature>
<feature type="transmembrane region" description="Helical" evidence="6">
    <location>
        <begin position="192"/>
        <end position="210"/>
    </location>
</feature>
<keyword evidence="3" id="KW-0807">Transducer</keyword>